<keyword evidence="3" id="KW-1185">Reference proteome</keyword>
<dbReference type="RefSeq" id="WP_407883194.1">
    <property type="nucleotide sequence ID" value="NZ_BQXO01000002.1"/>
</dbReference>
<dbReference type="EMBL" id="BQXO01000002">
    <property type="protein sequence ID" value="GKT05720.1"/>
    <property type="molecule type" value="Genomic_DNA"/>
</dbReference>
<sequence length="102" mass="11617">MNEVILYLANHIENDELLGRLVHDIAAYESSEQSRPTKQLARQINQVARRFVEGEEDRVDLTHVHRDPKLAALTMALKQSSQHDRMAGQPLLAAPRYTTEQA</sequence>
<evidence type="ECO:0008006" key="4">
    <source>
        <dbReference type="Google" id="ProtNLM"/>
    </source>
</evidence>
<comment type="caution">
    <text evidence="2">The sequence shown here is derived from an EMBL/GenBank/DDBJ whole genome shotgun (WGS) entry which is preliminary data.</text>
</comment>
<evidence type="ECO:0000313" key="2">
    <source>
        <dbReference type="EMBL" id="GKT05720.1"/>
    </source>
</evidence>
<evidence type="ECO:0000256" key="1">
    <source>
        <dbReference type="SAM" id="MobiDB-lite"/>
    </source>
</evidence>
<protein>
    <recommendedName>
        <fullName evidence="4">Bacteriocin immunity protein</fullName>
    </recommendedName>
</protein>
<gene>
    <name evidence="2" type="ORF">JCM31185_10080</name>
</gene>
<name>A0ABQ5JN70_9LACO</name>
<dbReference type="Proteomes" id="UP001628078">
    <property type="component" value="Unassembled WGS sequence"/>
</dbReference>
<evidence type="ECO:0000313" key="3">
    <source>
        <dbReference type="Proteomes" id="UP001628078"/>
    </source>
</evidence>
<accession>A0ABQ5JN70</accession>
<organism evidence="2 3">
    <name type="scientific">Furfurilactobacillus curtus</name>
    <dbReference type="NCBI Taxonomy" id="1746200"/>
    <lineage>
        <taxon>Bacteria</taxon>
        <taxon>Bacillati</taxon>
        <taxon>Bacillota</taxon>
        <taxon>Bacilli</taxon>
        <taxon>Lactobacillales</taxon>
        <taxon>Lactobacillaceae</taxon>
        <taxon>Furfurilactobacillus</taxon>
    </lineage>
</organism>
<feature type="region of interest" description="Disordered" evidence="1">
    <location>
        <begin position="80"/>
        <end position="102"/>
    </location>
</feature>
<proteinExistence type="predicted"/>
<reference evidence="2 3" key="1">
    <citation type="submission" date="2022-03" db="EMBL/GenBank/DDBJ databases">
        <title>Draft genome sequence of Furfurilactobacillus curtus JCM 31185.</title>
        <authorList>
            <person name="Suzuki S."/>
            <person name="Endo A."/>
            <person name="Kajikawa A."/>
        </authorList>
    </citation>
    <scope>NUCLEOTIDE SEQUENCE [LARGE SCALE GENOMIC DNA]</scope>
    <source>
        <strain evidence="2 3">JCM 31185</strain>
    </source>
</reference>